<dbReference type="Proteomes" id="UP001397290">
    <property type="component" value="Unassembled WGS sequence"/>
</dbReference>
<proteinExistence type="predicted"/>
<accession>A0AAW0RQT9</accession>
<feature type="compositionally biased region" description="Pro residues" evidence="1">
    <location>
        <begin position="182"/>
        <end position="191"/>
    </location>
</feature>
<evidence type="ECO:0000313" key="2">
    <source>
        <dbReference type="EMBL" id="KAK8144445.1"/>
    </source>
</evidence>
<protein>
    <submittedName>
        <fullName evidence="2">Uncharacterized protein</fullName>
    </submittedName>
</protein>
<organism evidence="2 3">
    <name type="scientific">Beauveria asiatica</name>
    <dbReference type="NCBI Taxonomy" id="1069075"/>
    <lineage>
        <taxon>Eukaryota</taxon>
        <taxon>Fungi</taxon>
        <taxon>Dikarya</taxon>
        <taxon>Ascomycota</taxon>
        <taxon>Pezizomycotina</taxon>
        <taxon>Sordariomycetes</taxon>
        <taxon>Hypocreomycetidae</taxon>
        <taxon>Hypocreales</taxon>
        <taxon>Cordycipitaceae</taxon>
        <taxon>Beauveria</taxon>
    </lineage>
</organism>
<reference evidence="2 3" key="1">
    <citation type="submission" date="2020-02" db="EMBL/GenBank/DDBJ databases">
        <title>Comparative genomics of the hypocrealean fungal genus Beauvera.</title>
        <authorList>
            <person name="Showalter D.N."/>
            <person name="Bushley K.E."/>
            <person name="Rehner S.A."/>
        </authorList>
    </citation>
    <scope>NUCLEOTIDE SEQUENCE [LARGE SCALE GENOMIC DNA]</scope>
    <source>
        <strain evidence="2 3">ARSEF4384</strain>
    </source>
</reference>
<gene>
    <name evidence="2" type="ORF">G3M48_005777</name>
</gene>
<feature type="region of interest" description="Disordered" evidence="1">
    <location>
        <begin position="175"/>
        <end position="253"/>
    </location>
</feature>
<evidence type="ECO:0000313" key="3">
    <source>
        <dbReference type="Proteomes" id="UP001397290"/>
    </source>
</evidence>
<dbReference type="EMBL" id="JAAHCF010000387">
    <property type="protein sequence ID" value="KAK8144445.1"/>
    <property type="molecule type" value="Genomic_DNA"/>
</dbReference>
<comment type="caution">
    <text evidence="2">The sequence shown here is derived from an EMBL/GenBank/DDBJ whole genome shotgun (WGS) entry which is preliminary data.</text>
</comment>
<keyword evidence="3" id="KW-1185">Reference proteome</keyword>
<sequence>MLSLQRVTLYEHEGSQFMQDSLDYYTGILESGQPLIQSVELQIYMYSLVMELYSASRQFPSSIMREIGIDLPNCLIPTLTRKLLAAVQLGLRLPQRDDARKLQIRPLAAVGILHLRVLNLPTTPLRFLLTMVNMKIAITYIALVGLTCAQGPPYKETPPGQQILDQAIAGIGKWGGPGSLQPNPPKSPKPPIKNMVGGLPELFKPKPGSSDWREDTLKGPRKKPGTVWSKSPSPDCRKRELCGPGSGNKLPTGGRLPSARVALTNTYGGMAGGFAIGIGVERLIDAIPGASDKIQGVIDSITRFQETHFGNYVNVYPIDPVKYGHCETVKRPDIHPNPEYRKELIRINCPPGTVVEETPETPETPAEPPRQCFDLTGPIPCGGGQTEVQLDTGRAICGSCGAFWDPEGGKCRDIKAALIWPSLTPITERTTCSDLDGSSSCGGGQTEAELDMGWAVCRVCNGFGWDPDAGKCRAKDGKLLWPHEF</sequence>
<dbReference type="AlphaFoldDB" id="A0AAW0RQT9"/>
<name>A0AAW0RQT9_9HYPO</name>
<evidence type="ECO:0000256" key="1">
    <source>
        <dbReference type="SAM" id="MobiDB-lite"/>
    </source>
</evidence>